<evidence type="ECO:0000256" key="4">
    <source>
        <dbReference type="ARBA" id="ARBA00022692"/>
    </source>
</evidence>
<dbReference type="AlphaFoldDB" id="A0A9D2BQ10"/>
<evidence type="ECO:0000256" key="2">
    <source>
        <dbReference type="ARBA" id="ARBA00022448"/>
    </source>
</evidence>
<dbReference type="GO" id="GO:0009279">
    <property type="term" value="C:cell outer membrane"/>
    <property type="evidence" value="ECO:0007669"/>
    <property type="project" value="UniProtKB-SubCell"/>
</dbReference>
<comment type="caution">
    <text evidence="10">The sequence shown here is derived from an EMBL/GenBank/DDBJ whole genome shotgun (WGS) entry which is preliminary data.</text>
</comment>
<keyword evidence="4 8" id="KW-0812">Transmembrane</keyword>
<evidence type="ECO:0000256" key="6">
    <source>
        <dbReference type="ARBA" id="ARBA00023136"/>
    </source>
</evidence>
<sequence>MANYSPAMDLMDENGVYLRDPYCSIAANPYGSLVSNDADGESYNVKGYIDFRFNILKGLTFSAQGAFNLANASSYSLSSTKREPSAISAMGNSMNRTVTYQETNNLTFQRDFNGHNLTATGVFEIYQKEYKNVGVNGQDLLSEKTGYWNINAVQSGLTGATNYTKEQMVSAFGRVMYNYKNRYYATATLRADGSSKFMNNKWGYFPSGALAWNIAEEGFMRDQRLFQRMKLRASFGVTGNQAINAYGTLGLLTLANYAYGTGTLYPGYWQSTYSSPDLTWEKTYSYDVGLDLSFLKQRVNLTVDWYRKNTKDLLFAKTIPYFYGGGSYWSNVGEMYSTGWEFTLDAYPVQTNDFEWSTTFTASYLKTKVTNLDGEDFLIPDASRGGLMEGNVFIMKEGLPVSNFNLWKWVGLDENGANLYQTADGGVTTSPTDADRVVVGNPVPKWNLGWNNTLRYKNWEMNIFFRASTGFQRLNVTRFATSVMVPESRFITSREGFEKSWDIVANKADAEFASSKNSLSRATPRSTQWLEDADFLRLQNVSLSYVFPKRWTRFVGVTLGVSAQNLFTITKYKGLDPETSNSSTDKELGLDYGNYPSNRTFTFTLKLDF</sequence>
<keyword evidence="5" id="KW-0798">TonB box</keyword>
<dbReference type="InterPro" id="IPR023996">
    <property type="entry name" value="TonB-dep_OMP_SusC/RagA"/>
</dbReference>
<gene>
    <name evidence="10" type="ORF">H9848_10150</name>
</gene>
<dbReference type="InterPro" id="IPR000531">
    <property type="entry name" value="Beta-barrel_TonB"/>
</dbReference>
<dbReference type="Proteomes" id="UP000823847">
    <property type="component" value="Unassembled WGS sequence"/>
</dbReference>
<comment type="subcellular location">
    <subcellularLocation>
        <location evidence="1 8">Cell outer membrane</location>
        <topology evidence="1 8">Multi-pass membrane protein</topology>
    </subcellularLocation>
</comment>
<feature type="domain" description="TonB-dependent receptor-like beta-barrel" evidence="9">
    <location>
        <begin position="37"/>
        <end position="566"/>
    </location>
</feature>
<name>A0A9D2BQ10_9BACT</name>
<evidence type="ECO:0000256" key="8">
    <source>
        <dbReference type="PROSITE-ProRule" id="PRU01360"/>
    </source>
</evidence>
<evidence type="ECO:0000313" key="11">
    <source>
        <dbReference type="Proteomes" id="UP000823847"/>
    </source>
</evidence>
<accession>A0A9D2BQ10</accession>
<dbReference type="EMBL" id="DXEN01000076">
    <property type="protein sequence ID" value="HIX86949.1"/>
    <property type="molecule type" value="Genomic_DNA"/>
</dbReference>
<reference evidence="10" key="2">
    <citation type="submission" date="2021-04" db="EMBL/GenBank/DDBJ databases">
        <authorList>
            <person name="Gilroy R."/>
        </authorList>
    </citation>
    <scope>NUCLEOTIDE SEQUENCE</scope>
    <source>
        <strain evidence="10">ChiHecec2B26-12326</strain>
    </source>
</reference>
<evidence type="ECO:0000259" key="9">
    <source>
        <dbReference type="Pfam" id="PF00593"/>
    </source>
</evidence>
<evidence type="ECO:0000256" key="1">
    <source>
        <dbReference type="ARBA" id="ARBA00004571"/>
    </source>
</evidence>
<dbReference type="NCBIfam" id="TIGR04056">
    <property type="entry name" value="OMP_RagA_SusC"/>
    <property type="match status" value="1"/>
</dbReference>
<dbReference type="SUPFAM" id="SSF56935">
    <property type="entry name" value="Porins"/>
    <property type="match status" value="1"/>
</dbReference>
<protein>
    <submittedName>
        <fullName evidence="10">SusC/RagA family TonB-linked outer membrane protein</fullName>
    </submittedName>
</protein>
<keyword evidence="7 8" id="KW-0998">Cell outer membrane</keyword>
<dbReference type="InterPro" id="IPR039426">
    <property type="entry name" value="TonB-dep_rcpt-like"/>
</dbReference>
<keyword evidence="6 8" id="KW-0472">Membrane</keyword>
<organism evidence="10 11">
    <name type="scientific">Candidatus Parabacteroides intestinigallinarum</name>
    <dbReference type="NCBI Taxonomy" id="2838722"/>
    <lineage>
        <taxon>Bacteria</taxon>
        <taxon>Pseudomonadati</taxon>
        <taxon>Bacteroidota</taxon>
        <taxon>Bacteroidia</taxon>
        <taxon>Bacteroidales</taxon>
        <taxon>Tannerellaceae</taxon>
        <taxon>Parabacteroides</taxon>
    </lineage>
</organism>
<evidence type="ECO:0000313" key="10">
    <source>
        <dbReference type="EMBL" id="HIX86949.1"/>
    </source>
</evidence>
<dbReference type="InterPro" id="IPR036942">
    <property type="entry name" value="Beta-barrel_TonB_sf"/>
</dbReference>
<keyword evidence="3 8" id="KW-1134">Transmembrane beta strand</keyword>
<proteinExistence type="inferred from homology"/>
<keyword evidence="2 8" id="KW-0813">Transport</keyword>
<evidence type="ECO:0000256" key="3">
    <source>
        <dbReference type="ARBA" id="ARBA00022452"/>
    </source>
</evidence>
<reference evidence="10" key="1">
    <citation type="journal article" date="2021" name="PeerJ">
        <title>Extensive microbial diversity within the chicken gut microbiome revealed by metagenomics and culture.</title>
        <authorList>
            <person name="Gilroy R."/>
            <person name="Ravi A."/>
            <person name="Getino M."/>
            <person name="Pursley I."/>
            <person name="Horton D.L."/>
            <person name="Alikhan N.F."/>
            <person name="Baker D."/>
            <person name="Gharbi K."/>
            <person name="Hall N."/>
            <person name="Watson M."/>
            <person name="Adriaenssens E.M."/>
            <person name="Foster-Nyarko E."/>
            <person name="Jarju S."/>
            <person name="Secka A."/>
            <person name="Antonio M."/>
            <person name="Oren A."/>
            <person name="Chaudhuri R.R."/>
            <person name="La Ragione R."/>
            <person name="Hildebrand F."/>
            <person name="Pallen M.J."/>
        </authorList>
    </citation>
    <scope>NUCLEOTIDE SEQUENCE</scope>
    <source>
        <strain evidence="10">ChiHecec2B26-12326</strain>
    </source>
</reference>
<comment type="similarity">
    <text evidence="8">Belongs to the TonB-dependent receptor family.</text>
</comment>
<dbReference type="Gene3D" id="2.40.170.20">
    <property type="entry name" value="TonB-dependent receptor, beta-barrel domain"/>
    <property type="match status" value="1"/>
</dbReference>
<evidence type="ECO:0000256" key="5">
    <source>
        <dbReference type="ARBA" id="ARBA00023077"/>
    </source>
</evidence>
<dbReference type="Pfam" id="PF00593">
    <property type="entry name" value="TonB_dep_Rec_b-barrel"/>
    <property type="match status" value="1"/>
</dbReference>
<evidence type="ECO:0000256" key="7">
    <source>
        <dbReference type="ARBA" id="ARBA00023237"/>
    </source>
</evidence>
<dbReference type="PROSITE" id="PS52016">
    <property type="entry name" value="TONB_DEPENDENT_REC_3"/>
    <property type="match status" value="1"/>
</dbReference>